<dbReference type="Proteomes" id="UP000531594">
    <property type="component" value="Unassembled WGS sequence"/>
</dbReference>
<dbReference type="AlphaFoldDB" id="A0A7X0LY62"/>
<name>A0A7X0LY62_9BACI</name>
<dbReference type="InterPro" id="IPR036388">
    <property type="entry name" value="WH-like_DNA-bd_sf"/>
</dbReference>
<organism evidence="1 2">
    <name type="scientific">Bacillus benzoevorans</name>
    <dbReference type="NCBI Taxonomy" id="1456"/>
    <lineage>
        <taxon>Bacteria</taxon>
        <taxon>Bacillati</taxon>
        <taxon>Bacillota</taxon>
        <taxon>Bacilli</taxon>
        <taxon>Bacillales</taxon>
        <taxon>Bacillaceae</taxon>
        <taxon>Bacillus</taxon>
    </lineage>
</organism>
<dbReference type="SUPFAM" id="SSF46785">
    <property type="entry name" value="Winged helix' DNA-binding domain"/>
    <property type="match status" value="1"/>
</dbReference>
<sequence>MQYSVGVEYALHCLVYLIDAPSTESIGIKDLAEFQGLSETFLSKIFSKLSKAGIVNSVPGVKGGYRLAKSPEDISFWDVVEAVEGAKPIFQCKNIKDNGYLYKEGCCSAPSSCTINLVMLSGEEKMRDYLRSKTLSWLNEELNHVLSKQIREGTREYFSKGNQ</sequence>
<dbReference type="GO" id="GO:0005829">
    <property type="term" value="C:cytosol"/>
    <property type="evidence" value="ECO:0007669"/>
    <property type="project" value="TreeGrafter"/>
</dbReference>
<dbReference type="PROSITE" id="PS01332">
    <property type="entry name" value="HTH_RRF2_1"/>
    <property type="match status" value="1"/>
</dbReference>
<dbReference type="PROSITE" id="PS51197">
    <property type="entry name" value="HTH_RRF2_2"/>
    <property type="match status" value="1"/>
</dbReference>
<dbReference type="Pfam" id="PF02082">
    <property type="entry name" value="Rrf2"/>
    <property type="match status" value="1"/>
</dbReference>
<comment type="caution">
    <text evidence="1">The sequence shown here is derived from an EMBL/GenBank/DDBJ whole genome shotgun (WGS) entry which is preliminary data.</text>
</comment>
<dbReference type="RefSeq" id="WP_184528805.1">
    <property type="nucleotide sequence ID" value="NZ_JACHGK010000017.1"/>
</dbReference>
<reference evidence="1 2" key="1">
    <citation type="submission" date="2020-08" db="EMBL/GenBank/DDBJ databases">
        <title>Genomic Encyclopedia of Type Strains, Phase IV (KMG-IV): sequencing the most valuable type-strain genomes for metagenomic binning, comparative biology and taxonomic classification.</title>
        <authorList>
            <person name="Goeker M."/>
        </authorList>
    </citation>
    <scope>NUCLEOTIDE SEQUENCE [LARGE SCALE GENOMIC DNA]</scope>
    <source>
        <strain evidence="1 2">DSM 5391</strain>
    </source>
</reference>
<accession>A0A7X0LY62</accession>
<dbReference type="Gene3D" id="1.10.10.10">
    <property type="entry name" value="Winged helix-like DNA-binding domain superfamily/Winged helix DNA-binding domain"/>
    <property type="match status" value="1"/>
</dbReference>
<proteinExistence type="predicted"/>
<dbReference type="EMBL" id="JACHGK010000017">
    <property type="protein sequence ID" value="MBB6447134.1"/>
    <property type="molecule type" value="Genomic_DNA"/>
</dbReference>
<evidence type="ECO:0000313" key="2">
    <source>
        <dbReference type="Proteomes" id="UP000531594"/>
    </source>
</evidence>
<dbReference type="InterPro" id="IPR000944">
    <property type="entry name" value="Tscrpt_reg_Rrf2"/>
</dbReference>
<dbReference type="InterPro" id="IPR036390">
    <property type="entry name" value="WH_DNA-bd_sf"/>
</dbReference>
<protein>
    <submittedName>
        <fullName evidence="1">Rrf2 family protein</fullName>
    </submittedName>
</protein>
<evidence type="ECO:0000313" key="1">
    <source>
        <dbReference type="EMBL" id="MBB6447134.1"/>
    </source>
</evidence>
<keyword evidence="2" id="KW-1185">Reference proteome</keyword>
<dbReference type="InterPro" id="IPR030489">
    <property type="entry name" value="TR_Rrf2-type_CS"/>
</dbReference>
<dbReference type="NCBIfam" id="TIGR00738">
    <property type="entry name" value="rrf2_super"/>
    <property type="match status" value="1"/>
</dbReference>
<dbReference type="PANTHER" id="PTHR33221">
    <property type="entry name" value="WINGED HELIX-TURN-HELIX TRANSCRIPTIONAL REGULATOR, RRF2 FAMILY"/>
    <property type="match status" value="1"/>
</dbReference>
<gene>
    <name evidence="1" type="ORF">HNR53_003813</name>
</gene>
<dbReference type="GO" id="GO:0003700">
    <property type="term" value="F:DNA-binding transcription factor activity"/>
    <property type="evidence" value="ECO:0007669"/>
    <property type="project" value="TreeGrafter"/>
</dbReference>
<dbReference type="PANTHER" id="PTHR33221:SF9">
    <property type="entry name" value="RRF2 FAMILY PROTEIN"/>
    <property type="match status" value="1"/>
</dbReference>